<feature type="transmembrane region" description="Helical" evidence="4">
    <location>
        <begin position="6"/>
        <end position="29"/>
    </location>
</feature>
<evidence type="ECO:0000256" key="4">
    <source>
        <dbReference type="SAM" id="Phobius"/>
    </source>
</evidence>
<dbReference type="EMBL" id="BMCT01000009">
    <property type="protein sequence ID" value="GGF82934.1"/>
    <property type="molecule type" value="Genomic_DNA"/>
</dbReference>
<feature type="transmembrane region" description="Helical" evidence="4">
    <location>
        <begin position="189"/>
        <end position="212"/>
    </location>
</feature>
<evidence type="ECO:0000313" key="7">
    <source>
        <dbReference type="Proteomes" id="UP000606044"/>
    </source>
</evidence>
<evidence type="ECO:0000256" key="3">
    <source>
        <dbReference type="SAM" id="MobiDB-lite"/>
    </source>
</evidence>
<keyword evidence="7" id="KW-1185">Reference proteome</keyword>
<dbReference type="NCBIfam" id="TIGR00254">
    <property type="entry name" value="GGDEF"/>
    <property type="match status" value="1"/>
</dbReference>
<dbReference type="GO" id="GO:0005886">
    <property type="term" value="C:plasma membrane"/>
    <property type="evidence" value="ECO:0007669"/>
    <property type="project" value="TreeGrafter"/>
</dbReference>
<feature type="region of interest" description="Disordered" evidence="3">
    <location>
        <begin position="381"/>
        <end position="408"/>
    </location>
</feature>
<dbReference type="InterPro" id="IPR029787">
    <property type="entry name" value="Nucleotide_cyclase"/>
</dbReference>
<dbReference type="FunFam" id="3.30.70.270:FF:000001">
    <property type="entry name" value="Diguanylate cyclase domain protein"/>
    <property type="match status" value="1"/>
</dbReference>
<protein>
    <recommendedName>
        <fullName evidence="1">diguanylate cyclase</fullName>
        <ecNumber evidence="1">2.7.7.65</ecNumber>
    </recommendedName>
</protein>
<sequence length="408" mass="43437">MSFDLATIMFIAIAIGALMGVLQLVAWLQMRTEMPLALWGIADLVCVAGAVISTVNDGYRSPLVAPLASSFFLLGAGAIYLGMRSFDRERNWPWSGSLVVGLAVGAYGLSILLLQDNVNARVVLYSAIISGWLAAAAWRLVRLRRNASTFARVMTSVFLSTLCAFHLARLIGALVNLDSPAPHVGPQDLALAIAIGLFCVVGLNSGAIFMVLDRLASCDELTGLANRRALLRAGEGLFNNAVARQRPLSVLLVDLDHFKSVNDRYGHRTGDRVLQLFAQIAREEVRSGDLLGRYGGEEFCIVLRSLGSDPAAAVAERLRARVAQDLATLDGRPIGVTVAIGLASRDTQDRTIDTIHALIDAADHALYAAKDGGRNRVIRAQPAPAIAEPDIGPGTAGPDTSPLPQPSA</sequence>
<dbReference type="PANTHER" id="PTHR45138">
    <property type="entry name" value="REGULATORY COMPONENTS OF SENSORY TRANSDUCTION SYSTEM"/>
    <property type="match status" value="1"/>
</dbReference>
<accession>A0A917CC06</accession>
<evidence type="ECO:0000256" key="1">
    <source>
        <dbReference type="ARBA" id="ARBA00012528"/>
    </source>
</evidence>
<comment type="catalytic activity">
    <reaction evidence="2">
        <text>2 GTP = 3',3'-c-di-GMP + 2 diphosphate</text>
        <dbReference type="Rhea" id="RHEA:24898"/>
        <dbReference type="ChEBI" id="CHEBI:33019"/>
        <dbReference type="ChEBI" id="CHEBI:37565"/>
        <dbReference type="ChEBI" id="CHEBI:58805"/>
        <dbReference type="EC" id="2.7.7.65"/>
    </reaction>
</comment>
<feature type="transmembrane region" description="Helical" evidence="4">
    <location>
        <begin position="61"/>
        <end position="82"/>
    </location>
</feature>
<proteinExistence type="predicted"/>
<reference evidence="6" key="2">
    <citation type="submission" date="2020-09" db="EMBL/GenBank/DDBJ databases">
        <authorList>
            <person name="Sun Q."/>
            <person name="Sedlacek I."/>
        </authorList>
    </citation>
    <scope>NUCLEOTIDE SEQUENCE</scope>
    <source>
        <strain evidence="6">CCM 7897</strain>
    </source>
</reference>
<dbReference type="Proteomes" id="UP000606044">
    <property type="component" value="Unassembled WGS sequence"/>
</dbReference>
<dbReference type="SMART" id="SM00267">
    <property type="entry name" value="GGDEF"/>
    <property type="match status" value="1"/>
</dbReference>
<comment type="caution">
    <text evidence="6">The sequence shown here is derived from an EMBL/GenBank/DDBJ whole genome shotgun (WGS) entry which is preliminary data.</text>
</comment>
<dbReference type="EC" id="2.7.7.65" evidence="1"/>
<dbReference type="PANTHER" id="PTHR45138:SF9">
    <property type="entry name" value="DIGUANYLATE CYCLASE DGCM-RELATED"/>
    <property type="match status" value="1"/>
</dbReference>
<dbReference type="InterPro" id="IPR043128">
    <property type="entry name" value="Rev_trsase/Diguanyl_cyclase"/>
</dbReference>
<organism evidence="6 7">
    <name type="scientific">Azorhizobium oxalatiphilum</name>
    <dbReference type="NCBI Taxonomy" id="980631"/>
    <lineage>
        <taxon>Bacteria</taxon>
        <taxon>Pseudomonadati</taxon>
        <taxon>Pseudomonadota</taxon>
        <taxon>Alphaproteobacteria</taxon>
        <taxon>Hyphomicrobiales</taxon>
        <taxon>Xanthobacteraceae</taxon>
        <taxon>Azorhizobium</taxon>
    </lineage>
</organism>
<dbReference type="GO" id="GO:0043709">
    <property type="term" value="P:cell adhesion involved in single-species biofilm formation"/>
    <property type="evidence" value="ECO:0007669"/>
    <property type="project" value="TreeGrafter"/>
</dbReference>
<keyword evidence="4" id="KW-0472">Membrane</keyword>
<dbReference type="GO" id="GO:1902201">
    <property type="term" value="P:negative regulation of bacterial-type flagellum-dependent cell motility"/>
    <property type="evidence" value="ECO:0007669"/>
    <property type="project" value="TreeGrafter"/>
</dbReference>
<dbReference type="Gene3D" id="3.30.70.270">
    <property type="match status" value="1"/>
</dbReference>
<evidence type="ECO:0000256" key="2">
    <source>
        <dbReference type="ARBA" id="ARBA00034247"/>
    </source>
</evidence>
<feature type="domain" description="GGDEF" evidence="5">
    <location>
        <begin position="246"/>
        <end position="382"/>
    </location>
</feature>
<dbReference type="InterPro" id="IPR000160">
    <property type="entry name" value="GGDEF_dom"/>
</dbReference>
<dbReference type="Pfam" id="PF00990">
    <property type="entry name" value="GGDEF"/>
    <property type="match status" value="1"/>
</dbReference>
<dbReference type="RefSeq" id="WP_188583492.1">
    <property type="nucleotide sequence ID" value="NZ_BMCT01000009.1"/>
</dbReference>
<feature type="transmembrane region" description="Helical" evidence="4">
    <location>
        <begin position="36"/>
        <end position="55"/>
    </location>
</feature>
<name>A0A917CC06_9HYPH</name>
<evidence type="ECO:0000259" key="5">
    <source>
        <dbReference type="PROSITE" id="PS50887"/>
    </source>
</evidence>
<evidence type="ECO:0000313" key="6">
    <source>
        <dbReference type="EMBL" id="GGF82934.1"/>
    </source>
</evidence>
<dbReference type="PROSITE" id="PS50887">
    <property type="entry name" value="GGDEF"/>
    <property type="match status" value="1"/>
</dbReference>
<feature type="transmembrane region" description="Helical" evidence="4">
    <location>
        <begin position="120"/>
        <end position="141"/>
    </location>
</feature>
<dbReference type="InterPro" id="IPR050469">
    <property type="entry name" value="Diguanylate_Cyclase"/>
</dbReference>
<dbReference type="GO" id="GO:0052621">
    <property type="term" value="F:diguanylate cyclase activity"/>
    <property type="evidence" value="ECO:0007669"/>
    <property type="project" value="UniProtKB-EC"/>
</dbReference>
<dbReference type="SUPFAM" id="SSF55073">
    <property type="entry name" value="Nucleotide cyclase"/>
    <property type="match status" value="1"/>
</dbReference>
<dbReference type="AlphaFoldDB" id="A0A917CC06"/>
<keyword evidence="4" id="KW-0812">Transmembrane</keyword>
<feature type="transmembrane region" description="Helical" evidence="4">
    <location>
        <begin position="94"/>
        <end position="114"/>
    </location>
</feature>
<gene>
    <name evidence="6" type="ORF">GCM10007301_48840</name>
</gene>
<keyword evidence="4" id="KW-1133">Transmembrane helix</keyword>
<feature type="transmembrane region" description="Helical" evidence="4">
    <location>
        <begin position="153"/>
        <end position="177"/>
    </location>
</feature>
<dbReference type="CDD" id="cd01949">
    <property type="entry name" value="GGDEF"/>
    <property type="match status" value="1"/>
</dbReference>
<reference evidence="6" key="1">
    <citation type="journal article" date="2014" name="Int. J. Syst. Evol. Microbiol.">
        <title>Complete genome sequence of Corynebacterium casei LMG S-19264T (=DSM 44701T), isolated from a smear-ripened cheese.</title>
        <authorList>
            <consortium name="US DOE Joint Genome Institute (JGI-PGF)"/>
            <person name="Walter F."/>
            <person name="Albersmeier A."/>
            <person name="Kalinowski J."/>
            <person name="Ruckert C."/>
        </authorList>
    </citation>
    <scope>NUCLEOTIDE SEQUENCE</scope>
    <source>
        <strain evidence="6">CCM 7897</strain>
    </source>
</reference>